<dbReference type="Gene3D" id="1.10.10.10">
    <property type="entry name" value="Winged helix-like DNA-binding domain superfamily/Winged helix DNA-binding domain"/>
    <property type="match status" value="1"/>
</dbReference>
<reference evidence="1 2" key="1">
    <citation type="journal article" date="2016" name="Nat. Commun.">
        <title>Thousands of microbial genomes shed light on interconnected biogeochemical processes in an aquifer system.</title>
        <authorList>
            <person name="Anantharaman K."/>
            <person name="Brown C.T."/>
            <person name="Hug L.A."/>
            <person name="Sharon I."/>
            <person name="Castelle C.J."/>
            <person name="Probst A.J."/>
            <person name="Thomas B.C."/>
            <person name="Singh A."/>
            <person name="Wilkins M.J."/>
            <person name="Karaoz U."/>
            <person name="Brodie E.L."/>
            <person name="Williams K.H."/>
            <person name="Hubbard S.S."/>
            <person name="Banfield J.F."/>
        </authorList>
    </citation>
    <scope>NUCLEOTIDE SEQUENCE [LARGE SCALE GENOMIC DNA]</scope>
</reference>
<evidence type="ECO:0000313" key="2">
    <source>
        <dbReference type="Proteomes" id="UP000177230"/>
    </source>
</evidence>
<protein>
    <submittedName>
        <fullName evidence="1">Uncharacterized protein</fullName>
    </submittedName>
</protein>
<accession>A0A1F5RHL7</accession>
<evidence type="ECO:0000313" key="1">
    <source>
        <dbReference type="EMBL" id="OGF14037.1"/>
    </source>
</evidence>
<dbReference type="InterPro" id="IPR016032">
    <property type="entry name" value="Sig_transdc_resp-reg_C-effctor"/>
</dbReference>
<dbReference type="GO" id="GO:0003677">
    <property type="term" value="F:DNA binding"/>
    <property type="evidence" value="ECO:0007669"/>
    <property type="project" value="InterPro"/>
</dbReference>
<dbReference type="SUPFAM" id="SSF46894">
    <property type="entry name" value="C-terminal effector domain of the bipartite response regulators"/>
    <property type="match status" value="1"/>
</dbReference>
<dbReference type="InterPro" id="IPR036388">
    <property type="entry name" value="WH-like_DNA-bd_sf"/>
</dbReference>
<sequence>MLIKNEYYKELSVIPELYSNGKYSEAIRICLLLSKKHNTYTIMFLLGVLYIAKALFEENKNILNVNKANKSTLAAYTIIKNHSFNEVLNYLADLDLIFRGIELYENKNDLKRIRHDEYKYESLSRIYSKLANVNCDINESLTLAHKALEIYNKNEDAYQRLLDIYDKNDKKKKEALLRWVYADITIITPLEILYGIYLDNNSIKEACCCCYYIARRKRYVANQIKKGGLCDEYIYTAILSERLAHELLLKYYWNEKNFKKAQLHLLKCYALWKISNNINSYDNVFNINRLNEELKRNKNCIYWFLYCLINIDNKIDLYSNKNNNLIDIYNFIKVVENDITALFKDEFNVCLKCFIKNNTLLPYPMIIISKVFCITLLYTVVKKYLNPEWSEKKYLTRVIEIIFKDFTKETYRSLNLTESLKEEIVKQLNTYDNSTRLVYIDIINIIKKIIIKYNIDIKFESVNTLETIVHDIAKNKSAMTSGKEKELVFKIKTYLKGLNDEIYNNALLKIDINHCLLSSISKGIIDIKSSQNRLHKYLSPSGNADKITGNISAKICLNNEYYIITHENNTPKRYMGDNNLKNKNIYNIWVDQSRYQVWIDRTQIKFTPTLVHVLTLLLIKYPIGCKYEELVYCAPTKAVDNNNVHQWMSEISYKMGKKVYNKYIIPNPGIGYMIKEDIKYCVIFDKYYYNLKIKTST</sequence>
<proteinExistence type="predicted"/>
<dbReference type="GO" id="GO:0006355">
    <property type="term" value="P:regulation of DNA-templated transcription"/>
    <property type="evidence" value="ECO:0007669"/>
    <property type="project" value="InterPro"/>
</dbReference>
<dbReference type="Proteomes" id="UP000177230">
    <property type="component" value="Unassembled WGS sequence"/>
</dbReference>
<comment type="caution">
    <text evidence="1">The sequence shown here is derived from an EMBL/GenBank/DDBJ whole genome shotgun (WGS) entry which is preliminary data.</text>
</comment>
<organism evidence="1 2">
    <name type="scientific">Candidatus Edwardsbacteria bacterium GWF2_54_11</name>
    <dbReference type="NCBI Taxonomy" id="1817851"/>
    <lineage>
        <taxon>Bacteria</taxon>
        <taxon>Candidatus Edwardsiibacteriota</taxon>
    </lineage>
</organism>
<dbReference type="AlphaFoldDB" id="A0A1F5RHL7"/>
<dbReference type="EMBL" id="MFFM01000009">
    <property type="protein sequence ID" value="OGF14037.1"/>
    <property type="molecule type" value="Genomic_DNA"/>
</dbReference>
<name>A0A1F5RHL7_9BACT</name>
<gene>
    <name evidence="1" type="ORF">A2024_05750</name>
</gene>